<evidence type="ECO:0000313" key="3">
    <source>
        <dbReference type="Proteomes" id="UP000310636"/>
    </source>
</evidence>
<dbReference type="InterPro" id="IPR012341">
    <property type="entry name" value="6hp_glycosidase-like_sf"/>
</dbReference>
<accession>A0A4S4BIU7</accession>
<dbReference type="PANTHER" id="PTHR33886:SF8">
    <property type="entry name" value="UNSATURATED RHAMNOGALACTURONAN HYDROLASE (EUROFUNG)"/>
    <property type="match status" value="1"/>
</dbReference>
<evidence type="ECO:0000313" key="2">
    <source>
        <dbReference type="EMBL" id="THF74423.1"/>
    </source>
</evidence>
<dbReference type="Gene3D" id="1.50.10.10">
    <property type="match status" value="1"/>
</dbReference>
<comment type="caution">
    <text evidence="2">The sequence shown here is derived from an EMBL/GenBank/DDBJ whole genome shotgun (WGS) entry which is preliminary data.</text>
</comment>
<dbReference type="InterPro" id="IPR008928">
    <property type="entry name" value="6-hairpin_glycosidase_sf"/>
</dbReference>
<protein>
    <recommendedName>
        <fullName evidence="4">Glycosyl hydrolase</fullName>
    </recommendedName>
</protein>
<keyword evidence="1" id="KW-0378">Hydrolase</keyword>
<dbReference type="Proteomes" id="UP000310636">
    <property type="component" value="Unassembled WGS sequence"/>
</dbReference>
<proteinExistence type="predicted"/>
<dbReference type="PANTHER" id="PTHR33886">
    <property type="entry name" value="UNSATURATED RHAMNOGALACTURONAN HYDROLASE (EUROFUNG)"/>
    <property type="match status" value="1"/>
</dbReference>
<evidence type="ECO:0008006" key="4">
    <source>
        <dbReference type="Google" id="ProtNLM"/>
    </source>
</evidence>
<dbReference type="AlphaFoldDB" id="A0A4S4BIU7"/>
<reference evidence="2 3" key="1">
    <citation type="submission" date="2019-04" db="EMBL/GenBank/DDBJ databases">
        <title>Cohnella sp. nov. isolated from preserved vegetables.</title>
        <authorList>
            <person name="Lin S.-Y."/>
            <person name="Hung M.-H."/>
            <person name="Young C.-C."/>
        </authorList>
    </citation>
    <scope>NUCLEOTIDE SEQUENCE [LARGE SCALE GENOMIC DNA]</scope>
    <source>
        <strain evidence="2 3">CC-MHH1044</strain>
    </source>
</reference>
<organism evidence="2 3">
    <name type="scientific">Cohnella fermenti</name>
    <dbReference type="NCBI Taxonomy" id="2565925"/>
    <lineage>
        <taxon>Bacteria</taxon>
        <taxon>Bacillati</taxon>
        <taxon>Bacillota</taxon>
        <taxon>Bacilli</taxon>
        <taxon>Bacillales</taxon>
        <taxon>Paenibacillaceae</taxon>
        <taxon>Cohnella</taxon>
    </lineage>
</organism>
<name>A0A4S4BIU7_9BACL</name>
<dbReference type="GO" id="GO:0005975">
    <property type="term" value="P:carbohydrate metabolic process"/>
    <property type="evidence" value="ECO:0007669"/>
    <property type="project" value="InterPro"/>
</dbReference>
<dbReference type="EMBL" id="SSOB01000041">
    <property type="protein sequence ID" value="THF74423.1"/>
    <property type="molecule type" value="Genomic_DNA"/>
</dbReference>
<dbReference type="InterPro" id="IPR010905">
    <property type="entry name" value="Glyco_hydro_88"/>
</dbReference>
<evidence type="ECO:0000256" key="1">
    <source>
        <dbReference type="ARBA" id="ARBA00022801"/>
    </source>
</evidence>
<dbReference type="Pfam" id="PF07470">
    <property type="entry name" value="Glyco_hydro_88"/>
    <property type="match status" value="1"/>
</dbReference>
<dbReference type="SUPFAM" id="SSF48208">
    <property type="entry name" value="Six-hairpin glycosidases"/>
    <property type="match status" value="1"/>
</dbReference>
<sequence>MNEMLQEGDSLYEAGVTQPSEASRLIAARMLATRPRQPIRLRPYQPQPIRQQTPFGSYEADFAAVWPDCAIGTVGYAAAILPAAHEQDVVITTTGTIKLWLNGQAVRTHLEPGPSDEPVHTNCRMREGDNEMIIKCVHNGSRFGFSVNVAFPRYPMMWAKDYLFSTRPTFPQNRLRGEEGFAYLGPFEPPAGTTTGDIDSLANRLDTPLPPEQRGWNFDLTIAYRDRLLSWSPGKPAIEADRPRADLAALYKDAKPNDCAYGVTYIEPTGDNKLHLSIAHRGALNIRLDGAEIYRSEQSGQYTLPIGSSSRRRELLVQSVRGESPDWEFTVEVRDERGERLETIPWLETNRGDAARWLYIGPFAPEEAGESLEVRYDRPYSIGPARSVFWSLGDGETWARPYRDGYFYGQWMYAIQVGLYGLLEAAEAARNEEQRSYVLDSMGEMAKYYRYALWDREQYGVSSLIPRALELNELDPCGLPGMMLIECFNRTQLAEIVPLVDVIAQAVMNGIPRFADGTFHRKSTMWADDLFMSTPLLVRLGRLKGDTRYLDEAIRQAAGYRERLQMPNKGLFAHIYFPDQQMRNDVPWGRGNGWIAFALTEILLHLPEAYPGTEMILGLLNELLTAVVNVQNATGMWHQVLDEPQSYEETSCTAIFVLSLARGVRHGWLAPELAEHARRGWRALLERCVDRDGNVYGVCLGSGCSMDRRYYFDIPTHMNDDHGTGIVLLAAVELERMEQSLAGE</sequence>
<dbReference type="GO" id="GO:0016787">
    <property type="term" value="F:hydrolase activity"/>
    <property type="evidence" value="ECO:0007669"/>
    <property type="project" value="UniProtKB-KW"/>
</dbReference>
<dbReference type="OrthoDB" id="9807186at2"/>
<dbReference type="InterPro" id="IPR052043">
    <property type="entry name" value="PolySaccharide_Degr_Enz"/>
</dbReference>
<gene>
    <name evidence="2" type="ORF">E6C55_25615</name>
</gene>
<keyword evidence="3" id="KW-1185">Reference proteome</keyword>